<evidence type="ECO:0000313" key="2">
    <source>
        <dbReference type="Proteomes" id="UP000652761"/>
    </source>
</evidence>
<accession>A0A843UV26</accession>
<comment type="caution">
    <text evidence="1">The sequence shown here is derived from an EMBL/GenBank/DDBJ whole genome shotgun (WGS) entry which is preliminary data.</text>
</comment>
<proteinExistence type="predicted"/>
<reference evidence="1" key="1">
    <citation type="submission" date="2017-07" db="EMBL/GenBank/DDBJ databases">
        <title>Taro Niue Genome Assembly and Annotation.</title>
        <authorList>
            <person name="Atibalentja N."/>
            <person name="Keating K."/>
            <person name="Fields C.J."/>
        </authorList>
    </citation>
    <scope>NUCLEOTIDE SEQUENCE</scope>
    <source>
        <strain evidence="1">Niue_2</strain>
        <tissue evidence="1">Leaf</tissue>
    </source>
</reference>
<dbReference type="EMBL" id="NMUH01001206">
    <property type="protein sequence ID" value="MQL90082.1"/>
    <property type="molecule type" value="Genomic_DNA"/>
</dbReference>
<evidence type="ECO:0000313" key="1">
    <source>
        <dbReference type="EMBL" id="MQL90082.1"/>
    </source>
</evidence>
<sequence>MHDPLPIPSCFFSGDRTSDEGGSPAVSRAGQSAVVSVYRTKIAGHCRLITVTWCKNLLVHGLSISVEGTGGEGGGGGEGDAHQQHHGCRVELRPWHFWRKQGSRRLDVAGEAVDVLWDLRAARFCGEPEPRSGYYVAVVSGDEVVLLLGDMGKEAYRKSGSPPSPIDAILVSKKEHVFGKKKFSTKAKFHEKGKLHDISIEFYSNSGGAGGADPEMVVKIDGQPTIHVRHLQWKFRGNEAISVDKVRVEVYWDAHDWLFGPGMKHALFIFKPIHLVASPATASASSPATTVAGGSTSDGGGGGGSSDFSLFLYAWKLE</sequence>
<keyword evidence="2" id="KW-1185">Reference proteome</keyword>
<dbReference type="PANTHER" id="PTHR31972">
    <property type="entry name" value="EXPRESSED PROTEIN"/>
    <property type="match status" value="1"/>
</dbReference>
<dbReference type="Proteomes" id="UP000652761">
    <property type="component" value="Unassembled WGS sequence"/>
</dbReference>
<protein>
    <submittedName>
        <fullName evidence="1">Uncharacterized protein</fullName>
    </submittedName>
</protein>
<dbReference type="AlphaFoldDB" id="A0A843UV26"/>
<dbReference type="PANTHER" id="PTHR31972:SF12">
    <property type="entry name" value="OS01G0909400 PROTEIN"/>
    <property type="match status" value="1"/>
</dbReference>
<dbReference type="InterPro" id="IPR008586">
    <property type="entry name" value="DUF868_pln"/>
</dbReference>
<name>A0A843UV26_COLES</name>
<dbReference type="Pfam" id="PF05910">
    <property type="entry name" value="DUF868"/>
    <property type="match status" value="1"/>
</dbReference>
<organism evidence="1 2">
    <name type="scientific">Colocasia esculenta</name>
    <name type="common">Wild taro</name>
    <name type="synonym">Arum esculentum</name>
    <dbReference type="NCBI Taxonomy" id="4460"/>
    <lineage>
        <taxon>Eukaryota</taxon>
        <taxon>Viridiplantae</taxon>
        <taxon>Streptophyta</taxon>
        <taxon>Embryophyta</taxon>
        <taxon>Tracheophyta</taxon>
        <taxon>Spermatophyta</taxon>
        <taxon>Magnoliopsida</taxon>
        <taxon>Liliopsida</taxon>
        <taxon>Araceae</taxon>
        <taxon>Aroideae</taxon>
        <taxon>Colocasieae</taxon>
        <taxon>Colocasia</taxon>
    </lineage>
</organism>
<gene>
    <name evidence="1" type="ORF">Taro_022662</name>
</gene>
<dbReference type="OrthoDB" id="731074at2759"/>